<dbReference type="Proteomes" id="UP000778578">
    <property type="component" value="Unassembled WGS sequence"/>
</dbReference>
<keyword evidence="2 6" id="KW-0812">Transmembrane</keyword>
<evidence type="ECO:0000256" key="2">
    <source>
        <dbReference type="ARBA" id="ARBA00022692"/>
    </source>
</evidence>
<evidence type="ECO:0000256" key="3">
    <source>
        <dbReference type="ARBA" id="ARBA00022989"/>
    </source>
</evidence>
<evidence type="ECO:0000256" key="5">
    <source>
        <dbReference type="SAM" id="MobiDB-lite"/>
    </source>
</evidence>
<dbReference type="InterPro" id="IPR010432">
    <property type="entry name" value="RDD"/>
</dbReference>
<proteinExistence type="predicted"/>
<feature type="domain" description="RDD" evidence="7">
    <location>
        <begin position="14"/>
        <end position="175"/>
    </location>
</feature>
<accession>A0ABS7Q458</accession>
<feature type="compositionally biased region" description="Basic and acidic residues" evidence="5">
    <location>
        <begin position="202"/>
        <end position="220"/>
    </location>
</feature>
<comment type="caution">
    <text evidence="8">The sequence shown here is derived from an EMBL/GenBank/DDBJ whole genome shotgun (WGS) entry which is preliminary data.</text>
</comment>
<keyword evidence="4 6" id="KW-0472">Membrane</keyword>
<dbReference type="EMBL" id="JAINZZ010000008">
    <property type="protein sequence ID" value="MBY8877927.1"/>
    <property type="molecule type" value="Genomic_DNA"/>
</dbReference>
<organism evidence="8 9">
    <name type="scientific">Actinacidiphila acidipaludis</name>
    <dbReference type="NCBI Taxonomy" id="2873382"/>
    <lineage>
        <taxon>Bacteria</taxon>
        <taxon>Bacillati</taxon>
        <taxon>Actinomycetota</taxon>
        <taxon>Actinomycetes</taxon>
        <taxon>Kitasatosporales</taxon>
        <taxon>Streptomycetaceae</taxon>
        <taxon>Actinacidiphila</taxon>
    </lineage>
</organism>
<evidence type="ECO:0000313" key="9">
    <source>
        <dbReference type="Proteomes" id="UP000778578"/>
    </source>
</evidence>
<evidence type="ECO:0000256" key="4">
    <source>
        <dbReference type="ARBA" id="ARBA00023136"/>
    </source>
</evidence>
<sequence>MSRAALPQTRRQTTTRRLRAYAIDVSVMAGWQGVLAASSLLPGARWRTRVFRDPRTADLAQFTAGVLPAALYLGGGEASTAQATAGKRAAGLMVVTAGDGGRASARTIAVRTGVKLLPWQLAHLAVTRATGVVGGRHAERTARAAFGAALALSAVSLTLAVCRPDGRALHDLVAGTRVVPGKAGGGDTDPDQDAVRGALRSSGEDAYRSRGRTDELTADG</sequence>
<keyword evidence="9" id="KW-1185">Reference proteome</keyword>
<gene>
    <name evidence="8" type="ORF">K7862_09840</name>
</gene>
<evidence type="ECO:0000256" key="6">
    <source>
        <dbReference type="SAM" id="Phobius"/>
    </source>
</evidence>
<evidence type="ECO:0000256" key="1">
    <source>
        <dbReference type="ARBA" id="ARBA00004141"/>
    </source>
</evidence>
<feature type="transmembrane region" description="Helical" evidence="6">
    <location>
        <begin position="21"/>
        <end position="41"/>
    </location>
</feature>
<protein>
    <submittedName>
        <fullName evidence="8">RDD family protein</fullName>
    </submittedName>
</protein>
<dbReference type="RefSeq" id="WP_222962076.1">
    <property type="nucleotide sequence ID" value="NZ_JAINZZ010000008.1"/>
</dbReference>
<evidence type="ECO:0000313" key="8">
    <source>
        <dbReference type="EMBL" id="MBY8877927.1"/>
    </source>
</evidence>
<name>A0ABS7Q458_9ACTN</name>
<reference evidence="8 9" key="1">
    <citation type="submission" date="2021-08" db="EMBL/GenBank/DDBJ databases">
        <title>WGS of actinomycetes from Thailand.</title>
        <authorList>
            <person name="Thawai C."/>
        </authorList>
    </citation>
    <scope>NUCLEOTIDE SEQUENCE [LARGE SCALE GENOMIC DNA]</scope>
    <source>
        <strain evidence="8 9">PLK6-54</strain>
    </source>
</reference>
<keyword evidence="3 6" id="KW-1133">Transmembrane helix</keyword>
<comment type="subcellular location">
    <subcellularLocation>
        <location evidence="1">Membrane</location>
        <topology evidence="1">Multi-pass membrane protein</topology>
    </subcellularLocation>
</comment>
<feature type="region of interest" description="Disordered" evidence="5">
    <location>
        <begin position="180"/>
        <end position="220"/>
    </location>
</feature>
<evidence type="ECO:0000259" key="7">
    <source>
        <dbReference type="Pfam" id="PF06271"/>
    </source>
</evidence>
<dbReference type="Pfam" id="PF06271">
    <property type="entry name" value="RDD"/>
    <property type="match status" value="1"/>
</dbReference>